<evidence type="ECO:0000259" key="8">
    <source>
        <dbReference type="Pfam" id="PF02687"/>
    </source>
</evidence>
<protein>
    <submittedName>
        <fullName evidence="9">ABC transporter permease</fullName>
    </submittedName>
</protein>
<gene>
    <name evidence="9" type="ORF">SJAV_21290</name>
</gene>
<dbReference type="PANTHER" id="PTHR30572">
    <property type="entry name" value="MEMBRANE COMPONENT OF TRANSPORTER-RELATED"/>
    <property type="match status" value="1"/>
</dbReference>
<dbReference type="GO" id="GO:0005886">
    <property type="term" value="C:plasma membrane"/>
    <property type="evidence" value="ECO:0007669"/>
    <property type="project" value="UniProtKB-SubCell"/>
</dbReference>
<evidence type="ECO:0000313" key="9">
    <source>
        <dbReference type="EMBL" id="BFH74185.1"/>
    </source>
</evidence>
<keyword evidence="2" id="KW-1003">Cell membrane</keyword>
<proteinExistence type="inferred from homology"/>
<dbReference type="PANTHER" id="PTHR30572:SF4">
    <property type="entry name" value="ABC TRANSPORTER PERMEASE YTRF"/>
    <property type="match status" value="1"/>
</dbReference>
<dbReference type="AlphaFoldDB" id="A0AAT9GU76"/>
<reference evidence="9" key="1">
    <citation type="submission" date="2024-03" db="EMBL/GenBank/DDBJ databases">
        <title>Complete genome sequence of Sulfurisphaera javensis strain KD-1.</title>
        <authorList>
            <person name="Sakai H."/>
            <person name="Nur N."/>
            <person name="Suwanto A."/>
            <person name="Kurosawa N."/>
        </authorList>
    </citation>
    <scope>NUCLEOTIDE SEQUENCE</scope>
    <source>
        <strain evidence="9">KD-1</strain>
    </source>
</reference>
<feature type="transmembrane region" description="Helical" evidence="7">
    <location>
        <begin position="299"/>
        <end position="323"/>
    </location>
</feature>
<evidence type="ECO:0000256" key="6">
    <source>
        <dbReference type="ARBA" id="ARBA00038076"/>
    </source>
</evidence>
<evidence type="ECO:0000256" key="3">
    <source>
        <dbReference type="ARBA" id="ARBA00022692"/>
    </source>
</evidence>
<name>A0AAT9GU76_9CREN</name>
<evidence type="ECO:0000256" key="1">
    <source>
        <dbReference type="ARBA" id="ARBA00004651"/>
    </source>
</evidence>
<dbReference type="EMBL" id="AP031322">
    <property type="protein sequence ID" value="BFH74185.1"/>
    <property type="molecule type" value="Genomic_DNA"/>
</dbReference>
<feature type="transmembrane region" description="Helical" evidence="7">
    <location>
        <begin position="20"/>
        <end position="39"/>
    </location>
</feature>
<feature type="transmembrane region" description="Helical" evidence="7">
    <location>
        <begin position="252"/>
        <end position="278"/>
    </location>
</feature>
<dbReference type="InterPro" id="IPR003838">
    <property type="entry name" value="ABC3_permease_C"/>
</dbReference>
<evidence type="ECO:0000256" key="7">
    <source>
        <dbReference type="SAM" id="Phobius"/>
    </source>
</evidence>
<comment type="similarity">
    <text evidence="6">Belongs to the ABC-4 integral membrane protein family.</text>
</comment>
<dbReference type="GeneID" id="92355079"/>
<evidence type="ECO:0000256" key="5">
    <source>
        <dbReference type="ARBA" id="ARBA00023136"/>
    </source>
</evidence>
<organism evidence="9">
    <name type="scientific">Sulfurisphaera javensis</name>
    <dbReference type="NCBI Taxonomy" id="2049879"/>
    <lineage>
        <taxon>Archaea</taxon>
        <taxon>Thermoproteota</taxon>
        <taxon>Thermoprotei</taxon>
        <taxon>Sulfolobales</taxon>
        <taxon>Sulfolobaceae</taxon>
        <taxon>Sulfurisphaera</taxon>
    </lineage>
</organism>
<dbReference type="InterPro" id="IPR050250">
    <property type="entry name" value="Macrolide_Exporter_MacB"/>
</dbReference>
<dbReference type="GO" id="GO:0022857">
    <property type="term" value="F:transmembrane transporter activity"/>
    <property type="evidence" value="ECO:0007669"/>
    <property type="project" value="TreeGrafter"/>
</dbReference>
<dbReference type="KEGG" id="sjv:SJAV_21290"/>
<feature type="domain" description="ABC3 transporter permease C-terminal" evidence="8">
    <location>
        <begin position="257"/>
        <end position="370"/>
    </location>
</feature>
<evidence type="ECO:0000256" key="4">
    <source>
        <dbReference type="ARBA" id="ARBA00022989"/>
    </source>
</evidence>
<accession>A0AAT9GU76</accession>
<comment type="subcellular location">
    <subcellularLocation>
        <location evidence="1">Cell membrane</location>
        <topology evidence="1">Multi-pass membrane protein</topology>
    </subcellularLocation>
</comment>
<keyword evidence="5 7" id="KW-0472">Membrane</keyword>
<dbReference type="Pfam" id="PF02687">
    <property type="entry name" value="FtsX"/>
    <property type="match status" value="1"/>
</dbReference>
<dbReference type="RefSeq" id="WP_369609719.1">
    <property type="nucleotide sequence ID" value="NZ_AP031322.1"/>
</dbReference>
<keyword evidence="3 7" id="KW-0812">Transmembrane</keyword>
<evidence type="ECO:0000256" key="2">
    <source>
        <dbReference type="ARBA" id="ARBA00022475"/>
    </source>
</evidence>
<feature type="transmembrane region" description="Helical" evidence="7">
    <location>
        <begin position="343"/>
        <end position="363"/>
    </location>
</feature>
<sequence>MKVKDILSISLKDLTSRKLILVIVIFGLIVGISSTVIVISQSQGMVKSIESIYAFLRPNVIIVYPNEGSFTSQQVSILSSLKYVKCAYPAINGTVYLKLNGQNYRAYLLGIDNLSIILSYTLLSGVSNLGEGIYVPVNFYVPVSNNLVLQIEGKNTITTFVSGVINVSGTIFERFGKISYSIPVTTLYIYSSLTLAEKVFNTSNYSFIVIVTEGSQYDSLVIKEIENIYNVTVYSPGVYASEIASQYTYFSVYLYGIVVVGFLTSVITNFAGLVITFNKKIREIGIMLALGMTRRGVSVVYLLQAVIIGIVGGFLGILIGLYITNQIILLKISYTPIIYVNQLLEILGVSVLISIVGGIYPVIRILRLNPVEAIRVT</sequence>
<keyword evidence="4 7" id="KW-1133">Transmembrane helix</keyword>